<reference evidence="1" key="1">
    <citation type="submission" date="2019-03" db="EMBL/GenBank/DDBJ databases">
        <authorList>
            <person name="Hao L."/>
        </authorList>
    </citation>
    <scope>NUCLEOTIDE SEQUENCE</scope>
</reference>
<dbReference type="AlphaFoldDB" id="A0A485M5B3"/>
<protein>
    <submittedName>
        <fullName evidence="1">Uncharacterized protein</fullName>
    </submittedName>
</protein>
<name>A0A485M5B3_9ZZZZ</name>
<evidence type="ECO:0000313" key="1">
    <source>
        <dbReference type="EMBL" id="VFU14343.1"/>
    </source>
</evidence>
<organism evidence="1">
    <name type="scientific">anaerobic digester metagenome</name>
    <dbReference type="NCBI Taxonomy" id="1263854"/>
    <lineage>
        <taxon>unclassified sequences</taxon>
        <taxon>metagenomes</taxon>
        <taxon>ecological metagenomes</taxon>
    </lineage>
</organism>
<accession>A0A485M5B3</accession>
<dbReference type="Pfam" id="PF01886">
    <property type="entry name" value="DUF61"/>
    <property type="match status" value="1"/>
</dbReference>
<sequence>MPIEQEKDDVMAHYLGSELSSVNSQLPKKRKTLSQLLHEEHPRVCCLDGSEHFFRIDELRYLASILDDHEREELLLPMIIEVHSGMSEMLVRSTRGGDEGAVEAKVFANVLGMPASVEKTGVRIYRSQLGAMRRTLKTTTQYVFTL</sequence>
<proteinExistence type="predicted"/>
<dbReference type="EMBL" id="CAADRM010000090">
    <property type="protein sequence ID" value="VFU14343.1"/>
    <property type="molecule type" value="Genomic_DNA"/>
</dbReference>
<gene>
    <name evidence="1" type="ORF">SCFA_280007</name>
</gene>
<dbReference type="InterPro" id="IPR002746">
    <property type="entry name" value="UPF0216"/>
</dbReference>